<dbReference type="PANTHER" id="PTHR13950">
    <property type="entry name" value="RABCONNECTIN-RELATED"/>
    <property type="match status" value="1"/>
</dbReference>
<evidence type="ECO:0000256" key="1">
    <source>
        <dbReference type="SAM" id="MobiDB-lite"/>
    </source>
</evidence>
<feature type="domain" description="RAVE complex protein Rav1 C-terminal" evidence="2">
    <location>
        <begin position="605"/>
        <end position="1269"/>
    </location>
</feature>
<keyword evidence="4" id="KW-1185">Reference proteome</keyword>
<dbReference type="Pfam" id="PF12234">
    <property type="entry name" value="Rav1p_C"/>
    <property type="match status" value="1"/>
</dbReference>
<dbReference type="InterPro" id="IPR036322">
    <property type="entry name" value="WD40_repeat_dom_sf"/>
</dbReference>
<sequence length="1345" mass="150368">MRAVLPGRPQSGLQALATGFWDFRHFNVYITGSAFTILGDSDTIVQTIYDDDPAYLEAVAFDESSGKIATCTASTVRVYKPFGRSEDALKWGLQLAFPVPDSQSATDGIALSWGSSEELLVAHSGLYMFLTIDDIVRLWEKPLPNPSKLAELSYDSAYIASVGFQDCLVKVWRRLTYGAEEVRFDLAYLRHPGIVTSLRWRKPHHVEQTVENVLYTICADNVVRVWTGSDIHNPQQFNLWGTIDLVSSFCGQNLNSKSLPFPLIAFIIDGREVSAATELAVQRCSAQSGKQDPALERLISLANKNSELCVASNGAGVTVVFAMEDVGSKTRKTKTASNVSRFESQCLDLRPVQHAEIRSYCDRQTGQLHVLAHDFDGQIQVYKTELVDFLSPSSRGSLLTRACVWSGHSAPIKKMVRNFSGRAVVSRTAEGESIVWTHVENSRSSLSRQSVIPGSSHIHRICVLRKGRFVIFLEHNTVCLWDCRQQKAVLLDRQPYDVAGKPLCLLILPRQRLEEHTVAHIATVTSEQDGIVWEVNLPKYSHEDSGAHLNGRCDTSIQEFCRFRLDDAEGLAYVLPVDPAGSAPVTAGFLDVFAKDIAVSYTHTGRVNFWTARVDRGGNHAEWLSTCSAETGLSEPALVSGSTLKKAALVDSTRSQLSIWDIGGARLEFTQDYGTNNTIQDLDWTSTPDSQSILAVGFQSKVLLLCQMRFDYLNKGPAWAAVREISIRELTPHPIGDSTWLGDGHLVIGSGNQMFVHGREYDLSGSLMNSLQLPHRKNGVWDLFEAVQRFNGPLPVFHPQFLSQCILAGKNSVVRKALLSLHKTLKFHIAGETIDDYLGLDPAVFYEDEVGVSSDICVRVQAMGGSLTNFQLSPTQASGSGLISHFSLQASSDDADETFTEDVAYAINEKLVKVDLQQLSGHEQIQLADIIECVGLVEKQRRSLDENGARFMLFFRQHGLRKGRTSEIQMSWREINWAYHSTSQDILTDFVTKQCHGSVRWEDARESGMFMWLSDHNALRAQFENVARNEYTKSEMKNPVDCSLYYLALRKKTVLQGLWRMAHWNREQGATQRLLANNFDEPKWRTTALKNAYALLSKHRFEYAAAFFLLADHLQDAVNVCLNQLKDLQLAVAIARVYEGDHGPVLRKLLEEEVLAVAAKEGNRWLASWAFWMLNRKDMAVRALIILILLYVQSPVYTLVETPCMPDMRSKLFLTDDPALVVLYAQLRQKTLQTLRGASKVTPRVEWEFVLHSAKLYDRMGCDLLGLDLVRNWEFLKPTMKAKNGLGGEINPLKLLRRRSSLVVADLPMSSLHVEMRTGGPKGQASTPTVFQEPDSSSLLDSFGF</sequence>
<dbReference type="GO" id="GO:0043291">
    <property type="term" value="C:RAVE complex"/>
    <property type="evidence" value="ECO:0007669"/>
    <property type="project" value="TreeGrafter"/>
</dbReference>
<organism evidence="3 4">
    <name type="scientific">Colletotrichum plurivorum</name>
    <dbReference type="NCBI Taxonomy" id="2175906"/>
    <lineage>
        <taxon>Eukaryota</taxon>
        <taxon>Fungi</taxon>
        <taxon>Dikarya</taxon>
        <taxon>Ascomycota</taxon>
        <taxon>Pezizomycotina</taxon>
        <taxon>Sordariomycetes</taxon>
        <taxon>Hypocreomycetidae</taxon>
        <taxon>Glomerellales</taxon>
        <taxon>Glomerellaceae</taxon>
        <taxon>Colletotrichum</taxon>
        <taxon>Colletotrichum orchidearum species complex</taxon>
    </lineage>
</organism>
<dbReference type="GO" id="GO:0007035">
    <property type="term" value="P:vacuolar acidification"/>
    <property type="evidence" value="ECO:0007669"/>
    <property type="project" value="TreeGrafter"/>
</dbReference>
<name>A0A8H6KHQ6_9PEZI</name>
<feature type="compositionally biased region" description="Polar residues" evidence="1">
    <location>
        <begin position="1324"/>
        <end position="1345"/>
    </location>
</feature>
<reference evidence="3" key="1">
    <citation type="journal article" date="2020" name="Phytopathology">
        <title>Genome Sequence Resources of Colletotrichum truncatum, C. plurivorum, C. musicola, and C. sojae: Four Species Pathogenic to Soybean (Glycine max).</title>
        <authorList>
            <person name="Rogerio F."/>
            <person name="Boufleur T.R."/>
            <person name="Ciampi-Guillardi M."/>
            <person name="Sukno S.A."/>
            <person name="Thon M.R."/>
            <person name="Massola Junior N.S."/>
            <person name="Baroncelli R."/>
        </authorList>
    </citation>
    <scope>NUCLEOTIDE SEQUENCE</scope>
    <source>
        <strain evidence="3">LFN00145</strain>
    </source>
</reference>
<dbReference type="SUPFAM" id="SSF50978">
    <property type="entry name" value="WD40 repeat-like"/>
    <property type="match status" value="1"/>
</dbReference>
<comment type="caution">
    <text evidence="3">The sequence shown here is derived from an EMBL/GenBank/DDBJ whole genome shotgun (WGS) entry which is preliminary data.</text>
</comment>
<dbReference type="InterPro" id="IPR052208">
    <property type="entry name" value="DmX-like/RAVE_component"/>
</dbReference>
<gene>
    <name evidence="3" type="ORF">CPLU01_06597</name>
</gene>
<dbReference type="InterPro" id="IPR015943">
    <property type="entry name" value="WD40/YVTN_repeat-like_dom_sf"/>
</dbReference>
<dbReference type="PANTHER" id="PTHR13950:SF9">
    <property type="entry name" value="RABCONNECTIN-3A"/>
    <property type="match status" value="1"/>
</dbReference>
<feature type="region of interest" description="Disordered" evidence="1">
    <location>
        <begin position="1317"/>
        <end position="1345"/>
    </location>
</feature>
<dbReference type="Gene3D" id="2.130.10.10">
    <property type="entry name" value="YVTN repeat-like/Quinoprotein amine dehydrogenase"/>
    <property type="match status" value="2"/>
</dbReference>
<evidence type="ECO:0000259" key="2">
    <source>
        <dbReference type="Pfam" id="PF12234"/>
    </source>
</evidence>
<protein>
    <submittedName>
        <fullName evidence="3">WD repeat-containing protein</fullName>
    </submittedName>
</protein>
<evidence type="ECO:0000313" key="4">
    <source>
        <dbReference type="Proteomes" id="UP000654918"/>
    </source>
</evidence>
<evidence type="ECO:0000313" key="3">
    <source>
        <dbReference type="EMBL" id="KAF6831682.1"/>
    </source>
</evidence>
<accession>A0A8H6KHQ6</accession>
<dbReference type="EMBL" id="WIGO01000078">
    <property type="protein sequence ID" value="KAF6831682.1"/>
    <property type="molecule type" value="Genomic_DNA"/>
</dbReference>
<dbReference type="Proteomes" id="UP000654918">
    <property type="component" value="Unassembled WGS sequence"/>
</dbReference>
<dbReference type="InterPro" id="IPR022033">
    <property type="entry name" value="Rav1p_C"/>
</dbReference>
<proteinExistence type="predicted"/>